<feature type="region of interest" description="Disordered" evidence="1">
    <location>
        <begin position="87"/>
        <end position="112"/>
    </location>
</feature>
<accession>A0ABY7FF03</accession>
<organism evidence="2 3">
    <name type="scientific">Mya arenaria</name>
    <name type="common">Soft-shell clam</name>
    <dbReference type="NCBI Taxonomy" id="6604"/>
    <lineage>
        <taxon>Eukaryota</taxon>
        <taxon>Metazoa</taxon>
        <taxon>Spiralia</taxon>
        <taxon>Lophotrochozoa</taxon>
        <taxon>Mollusca</taxon>
        <taxon>Bivalvia</taxon>
        <taxon>Autobranchia</taxon>
        <taxon>Heteroconchia</taxon>
        <taxon>Euheterodonta</taxon>
        <taxon>Imparidentia</taxon>
        <taxon>Neoheterodontei</taxon>
        <taxon>Myida</taxon>
        <taxon>Myoidea</taxon>
        <taxon>Myidae</taxon>
        <taxon>Mya</taxon>
    </lineage>
</organism>
<evidence type="ECO:0000313" key="3">
    <source>
        <dbReference type="Proteomes" id="UP001164746"/>
    </source>
</evidence>
<sequence>MSVENVADVPDLGRPDVARAAADDSQLVQIKASNAERWRTHVRGPQLCLFPVLEAKATSKPSGSTTTDVFSRLKSLEERILFLETLSPEYFTSGPPPAKKQKKEEKGSVQTGLKEITLQLSDVCEQPEDDVCEQSEDDVCEQPEDDVCEQPEDNVCEQPADDVCEQPADDVCEQPEDDVCEQPEDDVCEQPVDDVCEQSVDDVESDDC</sequence>
<dbReference type="EMBL" id="CP111022">
    <property type="protein sequence ID" value="WAR19459.1"/>
    <property type="molecule type" value="Genomic_DNA"/>
</dbReference>
<name>A0ABY7FF03_MYAAR</name>
<gene>
    <name evidence="2" type="ORF">MAR_001297</name>
</gene>
<evidence type="ECO:0000256" key="1">
    <source>
        <dbReference type="SAM" id="MobiDB-lite"/>
    </source>
</evidence>
<proteinExistence type="predicted"/>
<keyword evidence="3" id="KW-1185">Reference proteome</keyword>
<feature type="region of interest" description="Disordered" evidence="1">
    <location>
        <begin position="1"/>
        <end position="25"/>
    </location>
</feature>
<protein>
    <submittedName>
        <fullName evidence="2">Uncharacterized protein</fullName>
    </submittedName>
</protein>
<dbReference type="Proteomes" id="UP001164746">
    <property type="component" value="Chromosome 11"/>
</dbReference>
<feature type="region of interest" description="Disordered" evidence="1">
    <location>
        <begin position="127"/>
        <end position="187"/>
    </location>
</feature>
<evidence type="ECO:0000313" key="2">
    <source>
        <dbReference type="EMBL" id="WAR19459.1"/>
    </source>
</evidence>
<reference evidence="2" key="1">
    <citation type="submission" date="2022-11" db="EMBL/GenBank/DDBJ databases">
        <title>Centuries of genome instability and evolution in soft-shell clam transmissible cancer (bioRxiv).</title>
        <authorList>
            <person name="Hart S.F.M."/>
            <person name="Yonemitsu M.A."/>
            <person name="Giersch R.M."/>
            <person name="Beal B.F."/>
            <person name="Arriagada G."/>
            <person name="Davis B.W."/>
            <person name="Ostrander E.A."/>
            <person name="Goff S.P."/>
            <person name="Metzger M.J."/>
        </authorList>
    </citation>
    <scope>NUCLEOTIDE SEQUENCE</scope>
    <source>
        <strain evidence="2">MELC-2E11</strain>
        <tissue evidence="2">Siphon/mantle</tissue>
    </source>
</reference>